<dbReference type="EMBL" id="JAIPUX010005289">
    <property type="protein sequence ID" value="KAH0617337.1"/>
    <property type="molecule type" value="Genomic_DNA"/>
</dbReference>
<evidence type="ECO:0000313" key="1">
    <source>
        <dbReference type="EMBL" id="KAH0617337.1"/>
    </source>
</evidence>
<reference evidence="1 2" key="1">
    <citation type="journal article" date="2022" name="Gigascience">
        <title>A chromosome-level genome assembly and annotation of the desert horned lizard, Phrynosoma platyrhinos, provides insight into chromosomal rearrangements among reptiles.</title>
        <authorList>
            <person name="Koochekian N."/>
            <person name="Ascanio A."/>
            <person name="Farleigh K."/>
            <person name="Card D.C."/>
            <person name="Schield D.R."/>
            <person name="Castoe T.A."/>
            <person name="Jezkova T."/>
        </authorList>
    </citation>
    <scope>NUCLEOTIDE SEQUENCE [LARGE SCALE GENOMIC DNA]</scope>
    <source>
        <strain evidence="1">NK-2021</strain>
    </source>
</reference>
<dbReference type="Proteomes" id="UP000826234">
    <property type="component" value="Unassembled WGS sequence"/>
</dbReference>
<feature type="non-terminal residue" evidence="1">
    <location>
        <position position="1"/>
    </location>
</feature>
<sequence length="75" mass="8093">LSLLSSRGMMMMVMMPTPEMPPLTPMDLAASSLGRMDPSPVRISSHFSRILSPESLADFQRLANAVAAIVARASF</sequence>
<protein>
    <submittedName>
        <fullName evidence="1">Uncharacterized protein</fullName>
    </submittedName>
</protein>
<keyword evidence="2" id="KW-1185">Reference proteome</keyword>
<accession>A0ABQ7SJ27</accession>
<comment type="caution">
    <text evidence="1">The sequence shown here is derived from an EMBL/GenBank/DDBJ whole genome shotgun (WGS) entry which is preliminary data.</text>
</comment>
<name>A0ABQ7SJ27_PHRPL</name>
<proteinExistence type="predicted"/>
<evidence type="ECO:0000313" key="2">
    <source>
        <dbReference type="Proteomes" id="UP000826234"/>
    </source>
</evidence>
<gene>
    <name evidence="1" type="ORF">JD844_015389</name>
</gene>
<organism evidence="1 2">
    <name type="scientific">Phrynosoma platyrhinos</name>
    <name type="common">Desert horned lizard</name>
    <dbReference type="NCBI Taxonomy" id="52577"/>
    <lineage>
        <taxon>Eukaryota</taxon>
        <taxon>Metazoa</taxon>
        <taxon>Chordata</taxon>
        <taxon>Craniata</taxon>
        <taxon>Vertebrata</taxon>
        <taxon>Euteleostomi</taxon>
        <taxon>Lepidosauria</taxon>
        <taxon>Squamata</taxon>
        <taxon>Bifurcata</taxon>
        <taxon>Unidentata</taxon>
        <taxon>Episquamata</taxon>
        <taxon>Toxicofera</taxon>
        <taxon>Iguania</taxon>
        <taxon>Phrynosomatidae</taxon>
        <taxon>Phrynosomatinae</taxon>
        <taxon>Phrynosoma</taxon>
    </lineage>
</organism>